<evidence type="ECO:0000259" key="16">
    <source>
        <dbReference type="Pfam" id="PF22999"/>
    </source>
</evidence>
<sequence length="2173" mass="239684">MSKKQFKSQASSGRVGAGFGAFGTGFGSAQSSPLSYIQEPLDFSGISDANIVVAFKNLSKKDSTTKAKALEDIQSHVSSDVEVEEGLLEAWVKLYPRLSIDNARRVRQLAHTLNGQICSKCGKRTAKHLPRIAASWLAGTYDGDKAAARAAQEALGSVFPNPEKVAGLRKTFHASMLEYCRDAVLHESVQTLSDERTVSADDAQSTYARVVSTSLSVVTALLGSLPEDEISKQYHIYEELFGEPKLWEFANHSDAGVRRSTHRLVQLTIAKQPALVEANLKAASAAYVYKGLPSDQTASAVDYIATLDVLTSSFPLVWTDAYSAKKPAASRLKQFLKQGSGSGSADFWEKSSHLLDKIPDAVIPTGVEEVRDLILAARDGVARKEERFITSATWPTYFALFRKVSKQVSEQDRIDLRDSCVMPILEQYLLPSPETSEWTVSGAKAASVVAQAARIPGVADSLEHKWPQMADKLVEIAKMSQPQQSKDFEKSQKHVAASGERWASLQRELFSQQELAPLHKIFVDSNTKIVQACAQLLETREGKPYGAAAIIEELLRTCNTHLTSNSDFKAAVEQLLTNENIDWASWLSRRQLIHALYVFSTEDFFPKAFAAALHQVIERKESDDQACKALLEVFPRTTPAKAIEIAEHDDMLQTFVVNMSQAGPRELESSLFMDLYRLGALAQSTIDLTLSSLVSSLNVVDDTENVPRTLDFFTRTDDSTLKAVAASKSGEQLLPNLLKLEQHEDHEIAEKAAAMSHRLSSAGADAPLSAKFGVVLQNLKSTSRTSLSIDALHDLTMRLLGLERKVQDLKEMMPSLDSWQTSLMAVAGAPRHSLAILSPLGGAIHLVQDDKSAADKRIQTDAEGLSQPLRIAMYVSKLLSDTDAKAHLAELQSDKWVVIALLMTTVLFAEDNLSVLGCNAMWNPDSSSDVEPMVLDFVSEANAALKEIWTEITPKLPPSADKSSDYSQLVSALEGLRKESGSTSALHYYSYSALARLNSNLFELHGHNADHVKASEDMLKTERSNKDTMATTACIVGLQQPLAGSQTLTRFCNELVADLTDLDTSQSTQAQQALEKLVLLNCILHTQEEAVETIAKQRLIFLVKRLIPALSTETTGKLKAEICKALTVLLPGMQDMYGEHWMQVLSYIISVWSTGDGLGGEQGVDDGRVLLAHASLKMFMNLSRLSKAEEANDDLVDAMKEEGGRMHDALVTLLKSENGVSDKSHQPLMLTHELLGRTLAQLPGKTVNDADELYPLLYTQSRPVQQAAFELLHKAIPAAQEEVSLNAALDNKTAQLPDELLSLVLEPPTLDSLVDASFDRTMPLQLQGYLYSWRLLFDHFTNSSYRVKTDYIEQLKDGSYMPGLLSFVFDFLGHTRGKPVDASRFEVQEYMADVEPSPERDVQWLLTHLYYLALMQTPSLVKGYYLDIRSRQTSLAVESWTAKYISPLIITTSLQSVAEWSEKSVKEDPEYEKMAVKVGMRSKEVNVSYVVDEQTMAIKVALPDAYPLASAQVLGVSRVAVKEEKWQSWLRNCQGVITFSNGSIIDGLSAWRKNVTGALKGQTECAICYSIIDSQKQLPTKRCPTCKNTFHSSCLFKWFKTSNATTAQNVLLAPTRTEIIGRLEIAGLNEEVDMGDDNMAGAHSQPQSEHRRRSSSLIQAAGSQNRPKESSRDRIAEESDMGPSNSDVEGTRSDEEREDDEETGLTHTERKQRRQRLEKNTTLDERVARDNTHPRDPEQMASASLLRTTVINAAFIAFWYCCSISISVYNKWMFSKDNLDFHFPLFTTSIHMLVQFGLSAAVLFFFPRFRPQRPRHEGYQQLDGTDTETNKPDEERKPLMTRWFYFTRIGPCGTATALDIGLGNFSLRFITLTFYTMCKSSVLAFVLGFAFIFRLERPTLKLCAIITVMTAGVIMMVAGETAFSALGFLLVMCASACSGFRWSLTQILLLRNPSTSNPFSSIFFLTPVMFVALFVLAVPIEGPAALIDGFRTLGAEKGAILGTLIILFPGTLAFAMVAAEFALLQRTSVVTLSVCGIFKEVLTISAAGIVFGDELSPINVSGLVVTILSIAAYNYLKYSKMHKQANTDAHHALGGSAEGVPLRRSGDRHRDGNNDDELATHPRSSREGLLDDEDRPSRASFDEDNGGDRAWADGPFSTPASPNTKPAEPSRVA</sequence>
<dbReference type="Gene3D" id="3.30.40.10">
    <property type="entry name" value="Zinc/RING finger domain, C3HC4 (zinc finger)"/>
    <property type="match status" value="1"/>
</dbReference>
<feature type="domain" description="Sugar phosphate transporter" evidence="14">
    <location>
        <begin position="1754"/>
        <end position="2074"/>
    </location>
</feature>
<dbReference type="InterPro" id="IPR016024">
    <property type="entry name" value="ARM-type_fold"/>
</dbReference>
<dbReference type="VEuPathDB" id="FungiDB:BTJ68_15473"/>
<feature type="region of interest" description="Disordered" evidence="12">
    <location>
        <begin position="1634"/>
        <end position="1740"/>
    </location>
</feature>
<protein>
    <recommendedName>
        <fullName evidence="4">RING-type E3 ubiquitin transferase</fullName>
        <ecNumber evidence="4">2.3.2.27</ecNumber>
    </recommendedName>
</protein>
<accession>A0A3M7FIM3</accession>
<dbReference type="InterPro" id="IPR011989">
    <property type="entry name" value="ARM-like"/>
</dbReference>
<feature type="transmembrane region" description="Helical" evidence="13">
    <location>
        <begin position="1781"/>
        <end position="1806"/>
    </location>
</feature>
<keyword evidence="11" id="KW-0862">Zinc</keyword>
<evidence type="ECO:0000256" key="7">
    <source>
        <dbReference type="ARBA" id="ARBA00022723"/>
    </source>
</evidence>
<keyword evidence="13" id="KW-0812">Transmembrane</keyword>
<dbReference type="InterPro" id="IPR039795">
    <property type="entry name" value="LTN1/Rkr1"/>
</dbReference>
<dbReference type="PANTHER" id="PTHR12389">
    <property type="entry name" value="ZINC FINGER PROTEIN 294"/>
    <property type="match status" value="1"/>
</dbReference>
<evidence type="ECO:0000259" key="17">
    <source>
        <dbReference type="Pfam" id="PF23009"/>
    </source>
</evidence>
<feature type="compositionally biased region" description="Basic and acidic residues" evidence="12">
    <location>
        <begin position="2104"/>
        <end position="2151"/>
    </location>
</feature>
<dbReference type="PANTHER" id="PTHR12389:SF0">
    <property type="entry name" value="E3 UBIQUITIN-PROTEIN LIGASE LISTERIN"/>
    <property type="match status" value="1"/>
</dbReference>
<evidence type="ECO:0000256" key="8">
    <source>
        <dbReference type="ARBA" id="ARBA00022737"/>
    </source>
</evidence>
<feature type="transmembrane region" description="Helical" evidence="13">
    <location>
        <begin position="2000"/>
        <end position="2023"/>
    </location>
</feature>
<feature type="domain" description="E3 ubiquitin-protein ligase listerin ubiquitin conjugating" evidence="17">
    <location>
        <begin position="1474"/>
        <end position="1555"/>
    </location>
</feature>
<feature type="transmembrane region" description="Helical" evidence="13">
    <location>
        <begin position="1900"/>
        <end position="1919"/>
    </location>
</feature>
<keyword evidence="13" id="KW-0472">Membrane</keyword>
<evidence type="ECO:0000256" key="4">
    <source>
        <dbReference type="ARBA" id="ARBA00012483"/>
    </source>
</evidence>
<reference evidence="18 19" key="1">
    <citation type="journal article" date="2018" name="BMC Genomics">
        <title>Genomic evidence for intraspecific hybridization in a clonal and extremely halotolerant yeast.</title>
        <authorList>
            <person name="Gostincar C."/>
            <person name="Stajich J.E."/>
            <person name="Zupancic J."/>
            <person name="Zalar P."/>
            <person name="Gunde-Cimerman N."/>
        </authorList>
    </citation>
    <scope>NUCLEOTIDE SEQUENCE [LARGE SCALE GENOMIC DNA]</scope>
    <source>
        <strain evidence="18 19">EXF-2788</strain>
    </source>
</reference>
<dbReference type="Pfam" id="PF23009">
    <property type="entry name" value="UBC_like"/>
    <property type="match status" value="1"/>
</dbReference>
<dbReference type="GO" id="GO:0043023">
    <property type="term" value="F:ribosomal large subunit binding"/>
    <property type="evidence" value="ECO:0007669"/>
    <property type="project" value="TreeGrafter"/>
</dbReference>
<name>A0A3M7FIM3_HORWE</name>
<dbReference type="GO" id="GO:0072344">
    <property type="term" value="P:rescue of stalled ribosome"/>
    <property type="evidence" value="ECO:0007669"/>
    <property type="project" value="TreeGrafter"/>
</dbReference>
<dbReference type="InterPro" id="IPR054478">
    <property type="entry name" value="LTN1_UBC"/>
</dbReference>
<evidence type="ECO:0000256" key="2">
    <source>
        <dbReference type="ARBA" id="ARBA00004514"/>
    </source>
</evidence>
<dbReference type="EMBL" id="QWIR01000075">
    <property type="protein sequence ID" value="RMY88698.1"/>
    <property type="molecule type" value="Genomic_DNA"/>
</dbReference>
<evidence type="ECO:0000256" key="3">
    <source>
        <dbReference type="ARBA" id="ARBA00004906"/>
    </source>
</evidence>
<evidence type="ECO:0000256" key="13">
    <source>
        <dbReference type="SAM" id="Phobius"/>
    </source>
</evidence>
<comment type="pathway">
    <text evidence="3">Protein modification; protein ubiquitination.</text>
</comment>
<dbReference type="UniPathway" id="UPA00143"/>
<feature type="domain" description="E3 ubiquitin-protein ligase listerin HEAT repeat region" evidence="16">
    <location>
        <begin position="1246"/>
        <end position="1457"/>
    </location>
</feature>
<dbReference type="Pfam" id="PF22958">
    <property type="entry name" value="Ltn1_1st"/>
    <property type="match status" value="1"/>
</dbReference>
<dbReference type="OrthoDB" id="6108at2759"/>
<dbReference type="GO" id="GO:1990116">
    <property type="term" value="P:ribosome-associated ubiquitin-dependent protein catabolic process"/>
    <property type="evidence" value="ECO:0007669"/>
    <property type="project" value="InterPro"/>
</dbReference>
<dbReference type="InterPro" id="IPR039804">
    <property type="entry name" value="RING-CH-C4HC3_LTN1"/>
</dbReference>
<keyword evidence="7" id="KW-0479">Metal-binding</keyword>
<dbReference type="Pfam" id="PF03151">
    <property type="entry name" value="TPT"/>
    <property type="match status" value="1"/>
</dbReference>
<dbReference type="GO" id="GO:0008270">
    <property type="term" value="F:zinc ion binding"/>
    <property type="evidence" value="ECO:0007669"/>
    <property type="project" value="UniProtKB-KW"/>
</dbReference>
<evidence type="ECO:0000256" key="5">
    <source>
        <dbReference type="ARBA" id="ARBA00022490"/>
    </source>
</evidence>
<comment type="catalytic activity">
    <reaction evidence="1">
        <text>S-ubiquitinyl-[E2 ubiquitin-conjugating enzyme]-L-cysteine + [acceptor protein]-L-lysine = [E2 ubiquitin-conjugating enzyme]-L-cysteine + N(6)-ubiquitinyl-[acceptor protein]-L-lysine.</text>
        <dbReference type="EC" id="2.3.2.27"/>
    </reaction>
</comment>
<dbReference type="Proteomes" id="UP000268823">
    <property type="component" value="Unassembled WGS sequence"/>
</dbReference>
<evidence type="ECO:0000313" key="19">
    <source>
        <dbReference type="Proteomes" id="UP000268823"/>
    </source>
</evidence>
<feature type="transmembrane region" description="Helical" evidence="13">
    <location>
        <begin position="2058"/>
        <end position="2076"/>
    </location>
</feature>
<evidence type="ECO:0000256" key="9">
    <source>
        <dbReference type="ARBA" id="ARBA00022771"/>
    </source>
</evidence>
<organism evidence="18 19">
    <name type="scientific">Hortaea werneckii</name>
    <name type="common">Black yeast</name>
    <name type="synonym">Cladosporium werneckii</name>
    <dbReference type="NCBI Taxonomy" id="91943"/>
    <lineage>
        <taxon>Eukaryota</taxon>
        <taxon>Fungi</taxon>
        <taxon>Dikarya</taxon>
        <taxon>Ascomycota</taxon>
        <taxon>Pezizomycotina</taxon>
        <taxon>Dothideomycetes</taxon>
        <taxon>Dothideomycetidae</taxon>
        <taxon>Mycosphaerellales</taxon>
        <taxon>Teratosphaeriaceae</taxon>
        <taxon>Hortaea</taxon>
    </lineage>
</organism>
<dbReference type="EC" id="2.3.2.27" evidence="4"/>
<feature type="compositionally biased region" description="Basic and acidic residues" evidence="12">
    <location>
        <begin position="1715"/>
        <end position="1738"/>
    </location>
</feature>
<evidence type="ECO:0000259" key="14">
    <source>
        <dbReference type="Pfam" id="PF03151"/>
    </source>
</evidence>
<dbReference type="SMART" id="SM01197">
    <property type="entry name" value="FANCL_C"/>
    <property type="match status" value="1"/>
</dbReference>
<evidence type="ECO:0000256" key="6">
    <source>
        <dbReference type="ARBA" id="ARBA00022679"/>
    </source>
</evidence>
<keyword evidence="8" id="KW-0677">Repeat</keyword>
<gene>
    <name evidence="18" type="ORF">D0861_04654</name>
</gene>
<dbReference type="SUPFAM" id="SSF57850">
    <property type="entry name" value="RING/U-box"/>
    <property type="match status" value="1"/>
</dbReference>
<feature type="transmembrane region" description="Helical" evidence="13">
    <location>
        <begin position="1962"/>
        <end position="1980"/>
    </location>
</feature>
<evidence type="ECO:0000313" key="18">
    <source>
        <dbReference type="EMBL" id="RMY88698.1"/>
    </source>
</evidence>
<feature type="compositionally biased region" description="Basic and acidic residues" evidence="12">
    <location>
        <begin position="1666"/>
        <end position="1677"/>
    </location>
</feature>
<dbReference type="InterPro" id="IPR004853">
    <property type="entry name" value="Sugar_P_trans_dom"/>
</dbReference>
<comment type="caution">
    <text evidence="18">The sequence shown here is derived from an EMBL/GenBank/DDBJ whole genome shotgun (WGS) entry which is preliminary data.</text>
</comment>
<dbReference type="GO" id="GO:0061630">
    <property type="term" value="F:ubiquitin protein ligase activity"/>
    <property type="evidence" value="ECO:0007669"/>
    <property type="project" value="UniProtKB-EC"/>
</dbReference>
<keyword evidence="10" id="KW-0833">Ubl conjugation pathway</keyword>
<proteinExistence type="predicted"/>
<dbReference type="SUPFAM" id="SSF48371">
    <property type="entry name" value="ARM repeat"/>
    <property type="match status" value="2"/>
</dbReference>
<dbReference type="InterPro" id="IPR013083">
    <property type="entry name" value="Znf_RING/FYVE/PHD"/>
</dbReference>
<dbReference type="GO" id="GO:1990112">
    <property type="term" value="C:RQC complex"/>
    <property type="evidence" value="ECO:0007669"/>
    <property type="project" value="InterPro"/>
</dbReference>
<feature type="domain" description="E3 ubiquitin-protein ligase listerin N-terminal" evidence="15">
    <location>
        <begin position="47"/>
        <end position="358"/>
    </location>
</feature>
<keyword evidence="6" id="KW-0808">Transferase</keyword>
<keyword evidence="5" id="KW-0963">Cytoplasm</keyword>
<dbReference type="InterPro" id="IPR054477">
    <property type="entry name" value="LTN1_E3_ligase_6th"/>
</dbReference>
<comment type="subcellular location">
    <subcellularLocation>
        <location evidence="2">Cytoplasm</location>
        <location evidence="2">Cytosol</location>
    </subcellularLocation>
</comment>
<dbReference type="GO" id="GO:0016567">
    <property type="term" value="P:protein ubiquitination"/>
    <property type="evidence" value="ECO:0007669"/>
    <property type="project" value="UniProtKB-UniPathway"/>
</dbReference>
<keyword evidence="13" id="KW-1133">Transmembrane helix</keyword>
<evidence type="ECO:0000256" key="1">
    <source>
        <dbReference type="ARBA" id="ARBA00000900"/>
    </source>
</evidence>
<dbReference type="GO" id="GO:0005829">
    <property type="term" value="C:cytosol"/>
    <property type="evidence" value="ECO:0007669"/>
    <property type="project" value="UniProtKB-SubCell"/>
</dbReference>
<dbReference type="CDD" id="cd16491">
    <property type="entry name" value="RING-CH-C4HC3_LTN1"/>
    <property type="match status" value="1"/>
</dbReference>
<feature type="compositionally biased region" description="Polar residues" evidence="12">
    <location>
        <begin position="1655"/>
        <end position="1665"/>
    </location>
</feature>
<evidence type="ECO:0000256" key="11">
    <source>
        <dbReference type="ARBA" id="ARBA00022833"/>
    </source>
</evidence>
<dbReference type="VEuPathDB" id="FungiDB:BTJ68_14509"/>
<feature type="transmembrane region" description="Helical" evidence="13">
    <location>
        <begin position="2030"/>
        <end position="2052"/>
    </location>
</feature>
<keyword evidence="9" id="KW-0863">Zinc-finger</keyword>
<evidence type="ECO:0000256" key="10">
    <source>
        <dbReference type="ARBA" id="ARBA00022786"/>
    </source>
</evidence>
<feature type="transmembrane region" description="Helical" evidence="13">
    <location>
        <begin position="1925"/>
        <end position="1950"/>
    </location>
</feature>
<feature type="transmembrane region" description="Helical" evidence="13">
    <location>
        <begin position="1869"/>
        <end position="1893"/>
    </location>
</feature>
<dbReference type="Gene3D" id="1.25.10.10">
    <property type="entry name" value="Leucine-rich Repeat Variant"/>
    <property type="match status" value="1"/>
</dbReference>
<dbReference type="Pfam" id="PF22999">
    <property type="entry name" value="LTN1_E3_ligase_6th"/>
    <property type="match status" value="1"/>
</dbReference>
<evidence type="ECO:0000259" key="15">
    <source>
        <dbReference type="Pfam" id="PF22958"/>
    </source>
</evidence>
<evidence type="ECO:0000256" key="12">
    <source>
        <dbReference type="SAM" id="MobiDB-lite"/>
    </source>
</evidence>
<feature type="region of interest" description="Disordered" evidence="12">
    <location>
        <begin position="2091"/>
        <end position="2173"/>
    </location>
</feature>
<feature type="transmembrane region" description="Helical" evidence="13">
    <location>
        <begin position="1750"/>
        <end position="1769"/>
    </location>
</feature>
<dbReference type="InterPro" id="IPR054476">
    <property type="entry name" value="Ltn1_N"/>
</dbReference>